<accession>A0ACB6QMR9</accession>
<keyword evidence="2" id="KW-1185">Reference proteome</keyword>
<protein>
    <submittedName>
        <fullName evidence="1">Uncharacterized protein</fullName>
    </submittedName>
</protein>
<evidence type="ECO:0000313" key="1">
    <source>
        <dbReference type="EMBL" id="KAF2467607.1"/>
    </source>
</evidence>
<organism evidence="1 2">
    <name type="scientific">Lindgomyces ingoldianus</name>
    <dbReference type="NCBI Taxonomy" id="673940"/>
    <lineage>
        <taxon>Eukaryota</taxon>
        <taxon>Fungi</taxon>
        <taxon>Dikarya</taxon>
        <taxon>Ascomycota</taxon>
        <taxon>Pezizomycotina</taxon>
        <taxon>Dothideomycetes</taxon>
        <taxon>Pleosporomycetidae</taxon>
        <taxon>Pleosporales</taxon>
        <taxon>Lindgomycetaceae</taxon>
        <taxon>Lindgomyces</taxon>
    </lineage>
</organism>
<proteinExistence type="predicted"/>
<sequence>MTKFTILAAIFAAVLAKSSATDFNPPKECPCYTATAYETNNGCPAFSKPCIVPMCMLLSTSTIPGPNTACKKTPTVTSYLPCQTACQKGCATHTTTETASTSCLALTTPPPPSSLKSCYTKTVTASKKCPAEDALNCIVPDCIMLLTTTVPGPAKECTATPTVTVTRTCKSSCEGGCATQWVTATATPWEA</sequence>
<evidence type="ECO:0000313" key="2">
    <source>
        <dbReference type="Proteomes" id="UP000799755"/>
    </source>
</evidence>
<name>A0ACB6QMR9_9PLEO</name>
<reference evidence="1" key="1">
    <citation type="journal article" date="2020" name="Stud. Mycol.">
        <title>101 Dothideomycetes genomes: a test case for predicting lifestyles and emergence of pathogens.</title>
        <authorList>
            <person name="Haridas S."/>
            <person name="Albert R."/>
            <person name="Binder M."/>
            <person name="Bloem J."/>
            <person name="Labutti K."/>
            <person name="Salamov A."/>
            <person name="Andreopoulos B."/>
            <person name="Baker S."/>
            <person name="Barry K."/>
            <person name="Bills G."/>
            <person name="Bluhm B."/>
            <person name="Cannon C."/>
            <person name="Castanera R."/>
            <person name="Culley D."/>
            <person name="Daum C."/>
            <person name="Ezra D."/>
            <person name="Gonzalez J."/>
            <person name="Henrissat B."/>
            <person name="Kuo A."/>
            <person name="Liang C."/>
            <person name="Lipzen A."/>
            <person name="Lutzoni F."/>
            <person name="Magnuson J."/>
            <person name="Mondo S."/>
            <person name="Nolan M."/>
            <person name="Ohm R."/>
            <person name="Pangilinan J."/>
            <person name="Park H.-J."/>
            <person name="Ramirez L."/>
            <person name="Alfaro M."/>
            <person name="Sun H."/>
            <person name="Tritt A."/>
            <person name="Yoshinaga Y."/>
            <person name="Zwiers L.-H."/>
            <person name="Turgeon B."/>
            <person name="Goodwin S."/>
            <person name="Spatafora J."/>
            <person name="Crous P."/>
            <person name="Grigoriev I."/>
        </authorList>
    </citation>
    <scope>NUCLEOTIDE SEQUENCE</scope>
    <source>
        <strain evidence="1">ATCC 200398</strain>
    </source>
</reference>
<dbReference type="Proteomes" id="UP000799755">
    <property type="component" value="Unassembled WGS sequence"/>
</dbReference>
<gene>
    <name evidence="1" type="ORF">BDR25DRAFT_61243</name>
</gene>
<comment type="caution">
    <text evidence="1">The sequence shown here is derived from an EMBL/GenBank/DDBJ whole genome shotgun (WGS) entry which is preliminary data.</text>
</comment>
<dbReference type="EMBL" id="MU003519">
    <property type="protein sequence ID" value="KAF2467607.1"/>
    <property type="molecule type" value="Genomic_DNA"/>
</dbReference>